<dbReference type="AlphaFoldDB" id="A0A6H9UNU7"/>
<dbReference type="Pfam" id="PF13276">
    <property type="entry name" value="HTH_21"/>
    <property type="match status" value="1"/>
</dbReference>
<keyword evidence="3" id="KW-1185">Reference proteome</keyword>
<proteinExistence type="predicted"/>
<dbReference type="Proteomes" id="UP000442707">
    <property type="component" value="Unassembled WGS sequence"/>
</dbReference>
<comment type="caution">
    <text evidence="2">The sequence shown here is derived from an EMBL/GenBank/DDBJ whole genome shotgun (WGS) entry which is preliminary data.</text>
</comment>
<accession>A0A6H9UNU7</accession>
<dbReference type="RefSeq" id="WP_150958311.1">
    <property type="nucleotide sequence ID" value="NZ_VZRB01000056.1"/>
</dbReference>
<protein>
    <submittedName>
        <fullName evidence="2">IS3 family transposase</fullName>
    </submittedName>
</protein>
<sequence>MRDEELKERIQEVYTSNYRVYGTRKIWRELNRRDMRWPAAPSSA</sequence>
<evidence type="ECO:0000313" key="3">
    <source>
        <dbReference type="Proteomes" id="UP000442707"/>
    </source>
</evidence>
<dbReference type="EMBL" id="VZRB01000056">
    <property type="protein sequence ID" value="KAB1139654.1"/>
    <property type="molecule type" value="Genomic_DNA"/>
</dbReference>
<gene>
    <name evidence="2" type="ORF">F7R91_39185</name>
</gene>
<organism evidence="2 3">
    <name type="scientific">Streptomyces luteolifulvus</name>
    <dbReference type="NCBI Taxonomy" id="2615112"/>
    <lineage>
        <taxon>Bacteria</taxon>
        <taxon>Bacillati</taxon>
        <taxon>Actinomycetota</taxon>
        <taxon>Actinomycetes</taxon>
        <taxon>Kitasatosporales</taxon>
        <taxon>Streptomycetaceae</taxon>
        <taxon>Streptomyces</taxon>
    </lineage>
</organism>
<dbReference type="InterPro" id="IPR025948">
    <property type="entry name" value="HTH-like_dom"/>
</dbReference>
<feature type="domain" description="HTH-like" evidence="1">
    <location>
        <begin position="2"/>
        <end position="33"/>
    </location>
</feature>
<name>A0A6H9UNU7_9ACTN</name>
<reference evidence="2 3" key="1">
    <citation type="submission" date="2019-09" db="EMBL/GenBank/DDBJ databases">
        <title>Screening of Novel Bioactive Compounds from Soil-Associated.</title>
        <authorList>
            <person name="Zhao S."/>
        </authorList>
    </citation>
    <scope>NUCLEOTIDE SEQUENCE [LARGE SCALE GENOMIC DNA]</scope>
    <source>
        <strain evidence="2 3">HIT-DPA4</strain>
    </source>
</reference>
<evidence type="ECO:0000259" key="1">
    <source>
        <dbReference type="Pfam" id="PF13276"/>
    </source>
</evidence>
<evidence type="ECO:0000313" key="2">
    <source>
        <dbReference type="EMBL" id="KAB1139654.1"/>
    </source>
</evidence>